<evidence type="ECO:0000256" key="1">
    <source>
        <dbReference type="SAM" id="MobiDB-lite"/>
    </source>
</evidence>
<dbReference type="AlphaFoldDB" id="A0A2T7BF81"/>
<feature type="compositionally biased region" description="Basic and acidic residues" evidence="1">
    <location>
        <begin position="453"/>
        <end position="462"/>
    </location>
</feature>
<evidence type="ECO:0000256" key="2">
    <source>
        <dbReference type="SAM" id="Phobius"/>
    </source>
</evidence>
<comment type="caution">
    <text evidence="4">The sequence shown here is derived from an EMBL/GenBank/DDBJ whole genome shotgun (WGS) entry which is preliminary data.</text>
</comment>
<dbReference type="Proteomes" id="UP000244450">
    <property type="component" value="Unassembled WGS sequence"/>
</dbReference>
<protein>
    <recommendedName>
        <fullName evidence="3">Outer membrane protein beta-barrel domain-containing protein</fullName>
    </recommendedName>
</protein>
<feature type="compositionally biased region" description="Polar residues" evidence="1">
    <location>
        <begin position="427"/>
        <end position="440"/>
    </location>
</feature>
<evidence type="ECO:0000259" key="3">
    <source>
        <dbReference type="Pfam" id="PF14905"/>
    </source>
</evidence>
<gene>
    <name evidence="4" type="ORF">DCC81_11515</name>
</gene>
<dbReference type="RefSeq" id="WP_108686775.1">
    <property type="nucleotide sequence ID" value="NZ_QCYK01000002.1"/>
</dbReference>
<evidence type="ECO:0000313" key="4">
    <source>
        <dbReference type="EMBL" id="PUZ24938.1"/>
    </source>
</evidence>
<sequence length="953" mass="107746">MEVGNKAIYRSFQYTGLLRWVSVVIIIITSSGGVLAQKSKGILLAQVRDSAHNFAMQAATVSIYNVATKQLVSYQLSDNFGRVEFRGLPTDTALFYIATNIGYAPLKNVFTIPGTSAELNIGTINMMRKAVSLKEITITGEPPPVQMHADTLEFNAEAFKLDSNAVMEDLLKKLPGITIWSDGVITVNGKKVNKLLVDGKVFFDSGGKIALQNLSKDAIKKVQVYEDKSGSDLLDVKTNMNVVLKDNKKDGYFGKVGVGVGTNGRYDGDAMISYFSPKDQVSIVGAINNLNKSANNANTLIAINSYKGSELNNDYVSDFSKPGILVYKAFGVTLLHDFNKRRRNTVDTNNLKVEYFLNNNNNIGNERLNTVFTLGLNEQLHQTTKNNSSSKTLGQFFRTEYNKTFDHSRLSASYKFFHNTEDISSDLNTQSVEESGQISSEQHDAQQSRNKTTGHEGGIDFKTNRYTDHVSHRSKSVDMTLSYFFSDNHTENDRVRLSDLVAIDTVQNKHFNRHYFTNTNLLYNSIANSLNDVLRLTGNEKPAFKVDMKNFLSYSLRRQTDVVADYSTTFGQYLRNDSLTNEINVRVIDYKPGLYFTKFIVNKLSNRYRKSWQFDLFSQGEIYNFNSTSPRRFQNLNQSYFYFVPTAGVEYTNDQFNSFRKLLSLKYLTSVLYPDLQQLAPLVDDANVSFLSFGNSRLKPSYSHDLEFKYHYDNKTSNDPFQGELSAKAGLTDNFITDSSYYDLLGRIIYFPINVSGEHHGSLGGSLQKAFKRNAHQLQVSGRTRFGISTHQSSINGDFYQIKSHLWTADAGLTYSFKELTAQLGESYFNNSSNRPGTNDYQYSSVKTYVSFTIIMSNGLFFDSRIDFNKSWSTNVDNLFFNIWNANLGCRFLKARNLEIKMSGLDLLHQNKNIVSYISNNSISTGTVNVLQQYFMLTLAYYPRKFGLKVKAD</sequence>
<reference evidence="4 5" key="1">
    <citation type="submission" date="2018-04" db="EMBL/GenBank/DDBJ databases">
        <title>Chitinophaga fuyangensis sp. nov., isolated from soil in a chemical factory.</title>
        <authorList>
            <person name="Chen K."/>
        </authorList>
    </citation>
    <scope>NUCLEOTIDE SEQUENCE [LARGE SCALE GENOMIC DNA]</scope>
    <source>
        <strain evidence="4 5">LY-1</strain>
    </source>
</reference>
<feature type="transmembrane region" description="Helical" evidence="2">
    <location>
        <begin position="16"/>
        <end position="36"/>
    </location>
</feature>
<accession>A0A2T7BF81</accession>
<keyword evidence="2" id="KW-1133">Transmembrane helix</keyword>
<keyword evidence="5" id="KW-1185">Reference proteome</keyword>
<keyword evidence="2" id="KW-0812">Transmembrane</keyword>
<dbReference type="OrthoDB" id="606930at2"/>
<name>A0A2T7BF81_9BACT</name>
<feature type="region of interest" description="Disordered" evidence="1">
    <location>
        <begin position="427"/>
        <end position="462"/>
    </location>
</feature>
<proteinExistence type="predicted"/>
<dbReference type="Pfam" id="PF14905">
    <property type="entry name" value="OMP_b-brl_3"/>
    <property type="match status" value="1"/>
</dbReference>
<dbReference type="SUPFAM" id="SSF56935">
    <property type="entry name" value="Porins"/>
    <property type="match status" value="1"/>
</dbReference>
<dbReference type="InterPro" id="IPR041700">
    <property type="entry name" value="OMP_b-brl_3"/>
</dbReference>
<organism evidence="4 5">
    <name type="scientific">Chitinophaga parva</name>
    <dbReference type="NCBI Taxonomy" id="2169414"/>
    <lineage>
        <taxon>Bacteria</taxon>
        <taxon>Pseudomonadati</taxon>
        <taxon>Bacteroidota</taxon>
        <taxon>Chitinophagia</taxon>
        <taxon>Chitinophagales</taxon>
        <taxon>Chitinophagaceae</taxon>
        <taxon>Chitinophaga</taxon>
    </lineage>
</organism>
<dbReference type="EMBL" id="QCYK01000002">
    <property type="protein sequence ID" value="PUZ24938.1"/>
    <property type="molecule type" value="Genomic_DNA"/>
</dbReference>
<feature type="domain" description="Outer membrane protein beta-barrel" evidence="3">
    <location>
        <begin position="539"/>
        <end position="941"/>
    </location>
</feature>
<evidence type="ECO:0000313" key="5">
    <source>
        <dbReference type="Proteomes" id="UP000244450"/>
    </source>
</evidence>
<keyword evidence="2" id="KW-0472">Membrane</keyword>